<comment type="caution">
    <text evidence="8">The sequence shown here is derived from an EMBL/GenBank/DDBJ whole genome shotgun (WGS) entry which is preliminary data.</text>
</comment>
<dbReference type="InterPro" id="IPR018170">
    <property type="entry name" value="Aldo/ket_reductase_CS"/>
</dbReference>
<evidence type="ECO:0000256" key="2">
    <source>
        <dbReference type="ARBA" id="ARBA00022857"/>
    </source>
</evidence>
<reference evidence="8" key="1">
    <citation type="submission" date="2023-03" db="EMBL/GenBank/DDBJ databases">
        <title>Massive genome expansion in bonnet fungi (Mycena s.s.) driven by repeated elements and novel gene families across ecological guilds.</title>
        <authorList>
            <consortium name="Lawrence Berkeley National Laboratory"/>
            <person name="Harder C.B."/>
            <person name="Miyauchi S."/>
            <person name="Viragh M."/>
            <person name="Kuo A."/>
            <person name="Thoen E."/>
            <person name="Andreopoulos B."/>
            <person name="Lu D."/>
            <person name="Skrede I."/>
            <person name="Drula E."/>
            <person name="Henrissat B."/>
            <person name="Morin E."/>
            <person name="Kohler A."/>
            <person name="Barry K."/>
            <person name="LaButti K."/>
            <person name="Morin E."/>
            <person name="Salamov A."/>
            <person name="Lipzen A."/>
            <person name="Mereny Z."/>
            <person name="Hegedus B."/>
            <person name="Baldrian P."/>
            <person name="Stursova M."/>
            <person name="Weitz H."/>
            <person name="Taylor A."/>
            <person name="Grigoriev I.V."/>
            <person name="Nagy L.G."/>
            <person name="Martin F."/>
            <person name="Kauserud H."/>
        </authorList>
    </citation>
    <scope>NUCLEOTIDE SEQUENCE</scope>
    <source>
        <strain evidence="8">CBHHK182m</strain>
    </source>
</reference>
<dbReference type="InterPro" id="IPR036812">
    <property type="entry name" value="NAD(P)_OxRdtase_dom_sf"/>
</dbReference>
<evidence type="ECO:0000256" key="3">
    <source>
        <dbReference type="ARBA" id="ARBA00023002"/>
    </source>
</evidence>
<evidence type="ECO:0000256" key="1">
    <source>
        <dbReference type="ARBA" id="ARBA00007905"/>
    </source>
</evidence>
<evidence type="ECO:0000259" key="7">
    <source>
        <dbReference type="Pfam" id="PF00248"/>
    </source>
</evidence>
<dbReference type="PROSITE" id="PS00798">
    <property type="entry name" value="ALDOKETO_REDUCTASE_1"/>
    <property type="match status" value="1"/>
</dbReference>
<comment type="similarity">
    <text evidence="1">Belongs to the aldo/keto reductase family.</text>
</comment>
<evidence type="ECO:0000256" key="5">
    <source>
        <dbReference type="PIRSR" id="PIRSR000097-2"/>
    </source>
</evidence>
<dbReference type="GO" id="GO:0016616">
    <property type="term" value="F:oxidoreductase activity, acting on the CH-OH group of donors, NAD or NADP as acceptor"/>
    <property type="evidence" value="ECO:0007669"/>
    <property type="project" value="UniProtKB-ARBA"/>
</dbReference>
<dbReference type="FunFam" id="3.20.20.100:FF:000002">
    <property type="entry name" value="2,5-diketo-D-gluconic acid reductase A"/>
    <property type="match status" value="1"/>
</dbReference>
<dbReference type="AlphaFoldDB" id="A0AAD7E0J1"/>
<dbReference type="Pfam" id="PF00248">
    <property type="entry name" value="Aldo_ket_red"/>
    <property type="match status" value="1"/>
</dbReference>
<keyword evidence="2" id="KW-0521">NADP</keyword>
<dbReference type="PROSITE" id="PS00062">
    <property type="entry name" value="ALDOKETO_REDUCTASE_2"/>
    <property type="match status" value="1"/>
</dbReference>
<feature type="domain" description="NADP-dependent oxidoreductase" evidence="7">
    <location>
        <begin position="38"/>
        <end position="284"/>
    </location>
</feature>
<sequence length="310" mass="34230">MMSPIPSMKLNTGASMPVIGLGAAAGFTSEEIIGSKDWILSALKLGYRHVDTAMIYGTESIVGVAVRELGIAREEIFVTSKVPWHHMEYIPRSFNDSLSAFGFDYLDMYLLHWPQSIRYPGGYEAPTDLEDIRTGFKILETPTLNDNWAELEKIYASGKVKAIGVSNFSIKTLEQLFKTAKVVPAVNQIELHPYLAQTELVEYCHQKGIAVTAYSPTGLAKVRGDPLIAELAGKYKVSQAQIILAWHVARGVAAIPKSQDPVRQKENITLPVLSSGDVTRITGLDRGERIVSKLQPDGTLYGWTSEQYGW</sequence>
<dbReference type="InterPro" id="IPR020471">
    <property type="entry name" value="AKR"/>
</dbReference>
<organism evidence="8 9">
    <name type="scientific">Mycena metata</name>
    <dbReference type="NCBI Taxonomy" id="1033252"/>
    <lineage>
        <taxon>Eukaryota</taxon>
        <taxon>Fungi</taxon>
        <taxon>Dikarya</taxon>
        <taxon>Basidiomycota</taxon>
        <taxon>Agaricomycotina</taxon>
        <taxon>Agaricomycetes</taxon>
        <taxon>Agaricomycetidae</taxon>
        <taxon>Agaricales</taxon>
        <taxon>Marasmiineae</taxon>
        <taxon>Mycenaceae</taxon>
        <taxon>Mycena</taxon>
    </lineage>
</organism>
<dbReference type="CDD" id="cd19071">
    <property type="entry name" value="AKR_AKR1-5-like"/>
    <property type="match status" value="1"/>
</dbReference>
<dbReference type="Proteomes" id="UP001215598">
    <property type="component" value="Unassembled WGS sequence"/>
</dbReference>
<dbReference type="InterPro" id="IPR023210">
    <property type="entry name" value="NADP_OxRdtase_dom"/>
</dbReference>
<gene>
    <name evidence="8" type="ORF">B0H16DRAFT_1640070</name>
</gene>
<keyword evidence="3" id="KW-0560">Oxidoreductase</keyword>
<evidence type="ECO:0000313" key="9">
    <source>
        <dbReference type="Proteomes" id="UP001215598"/>
    </source>
</evidence>
<dbReference type="PRINTS" id="PR00069">
    <property type="entry name" value="ALDKETRDTASE"/>
</dbReference>
<dbReference type="Gene3D" id="3.20.20.100">
    <property type="entry name" value="NADP-dependent oxidoreductase domain"/>
    <property type="match status" value="1"/>
</dbReference>
<accession>A0AAD7E0J1</accession>
<keyword evidence="9" id="KW-1185">Reference proteome</keyword>
<protein>
    <submittedName>
        <fullName evidence="8">NADP-dependent oxidoreductase domain-containing protein</fullName>
    </submittedName>
</protein>
<evidence type="ECO:0000256" key="6">
    <source>
        <dbReference type="PIRSR" id="PIRSR000097-3"/>
    </source>
</evidence>
<feature type="binding site" evidence="5">
    <location>
        <position position="112"/>
    </location>
    <ligand>
        <name>substrate</name>
    </ligand>
</feature>
<dbReference type="SUPFAM" id="SSF51430">
    <property type="entry name" value="NAD(P)-linked oxidoreductase"/>
    <property type="match status" value="1"/>
</dbReference>
<evidence type="ECO:0000313" key="8">
    <source>
        <dbReference type="EMBL" id="KAJ7702096.1"/>
    </source>
</evidence>
<dbReference type="PANTHER" id="PTHR43827:SF3">
    <property type="entry name" value="NADP-DEPENDENT OXIDOREDUCTASE DOMAIN-CONTAINING PROTEIN"/>
    <property type="match status" value="1"/>
</dbReference>
<proteinExistence type="inferred from homology"/>
<dbReference type="PIRSF" id="PIRSF000097">
    <property type="entry name" value="AKR"/>
    <property type="match status" value="1"/>
</dbReference>
<evidence type="ECO:0000256" key="4">
    <source>
        <dbReference type="PIRSR" id="PIRSR000097-1"/>
    </source>
</evidence>
<name>A0AAD7E0J1_9AGAR</name>
<feature type="active site" description="Proton donor" evidence="4">
    <location>
        <position position="56"/>
    </location>
</feature>
<feature type="site" description="Lowers pKa of active site Tyr" evidence="6">
    <location>
        <position position="81"/>
    </location>
</feature>
<dbReference type="PANTHER" id="PTHR43827">
    <property type="entry name" value="2,5-DIKETO-D-GLUCONIC ACID REDUCTASE"/>
    <property type="match status" value="1"/>
</dbReference>
<dbReference type="EMBL" id="JARKIB010000519">
    <property type="protein sequence ID" value="KAJ7702096.1"/>
    <property type="molecule type" value="Genomic_DNA"/>
</dbReference>